<reference evidence="1 2" key="1">
    <citation type="journal article" date="2017" name="BMC Genomics">
        <title>Genomic analysis of methanogenic archaea reveals a shift towards energy conservation.</title>
        <authorList>
            <person name="Gilmore S.P."/>
            <person name="Henske J.K."/>
            <person name="Sexton J.A."/>
            <person name="Solomon K.V."/>
            <person name="Seppala S."/>
            <person name="Yoo J.I."/>
            <person name="Huyett L.M."/>
            <person name="Pressman A."/>
            <person name="Cogan J.Z."/>
            <person name="Kivenson V."/>
            <person name="Peng X."/>
            <person name="Tan Y."/>
            <person name="Valentine D.L."/>
            <person name="O'Malley M.A."/>
        </authorList>
    </citation>
    <scope>NUCLEOTIDE SEQUENCE [LARGE SCALE GENOMIC DNA]</scope>
    <source>
        <strain evidence="1 2">MC-15</strain>
    </source>
</reference>
<proteinExistence type="predicted"/>
<protein>
    <submittedName>
        <fullName evidence="1">Uncharacterized protein</fullName>
    </submittedName>
</protein>
<gene>
    <name evidence="1" type="ORF">ASJ81_19890</name>
</gene>
<organism evidence="1 2">
    <name type="scientific">Methanosarcina spelaei</name>
    <dbReference type="NCBI Taxonomy" id="1036679"/>
    <lineage>
        <taxon>Archaea</taxon>
        <taxon>Methanobacteriati</taxon>
        <taxon>Methanobacteriota</taxon>
        <taxon>Stenosarchaea group</taxon>
        <taxon>Methanomicrobia</taxon>
        <taxon>Methanosarcinales</taxon>
        <taxon>Methanosarcinaceae</taxon>
        <taxon>Methanosarcina</taxon>
    </lineage>
</organism>
<keyword evidence="2" id="KW-1185">Reference proteome</keyword>
<accession>A0A2A2HT69</accession>
<comment type="caution">
    <text evidence="1">The sequence shown here is derived from an EMBL/GenBank/DDBJ whole genome shotgun (WGS) entry which is preliminary data.</text>
</comment>
<name>A0A2A2HT69_9EURY</name>
<evidence type="ECO:0000313" key="2">
    <source>
        <dbReference type="Proteomes" id="UP000218164"/>
    </source>
</evidence>
<dbReference type="EMBL" id="LMVP01000199">
    <property type="protein sequence ID" value="PAV12701.1"/>
    <property type="molecule type" value="Genomic_DNA"/>
</dbReference>
<dbReference type="AlphaFoldDB" id="A0A2A2HT69"/>
<dbReference type="Proteomes" id="UP000218164">
    <property type="component" value="Unassembled WGS sequence"/>
</dbReference>
<evidence type="ECO:0000313" key="1">
    <source>
        <dbReference type="EMBL" id="PAV12701.1"/>
    </source>
</evidence>
<sequence length="65" mass="7805">MIFKKHFQEILSGSITRKYYQEILPGNITRKYYQEILPEISARNFIIKYPEKYIQETCIHFSASS</sequence>